<dbReference type="SUPFAM" id="SSF52540">
    <property type="entry name" value="P-loop containing nucleoside triphosphate hydrolases"/>
    <property type="match status" value="1"/>
</dbReference>
<keyword evidence="2" id="KW-0808">Transferase</keyword>
<dbReference type="CDD" id="cd01673">
    <property type="entry name" value="dNK"/>
    <property type="match status" value="1"/>
</dbReference>
<feature type="binding site" evidence="7">
    <location>
        <position position="39"/>
    </location>
    <ligand>
        <name>substrate</name>
    </ligand>
</feature>
<comment type="similarity">
    <text evidence="1">Belongs to the DCK/DGK family.</text>
</comment>
<organism evidence="10 11">
    <name type="scientific">Eiseniibacteriota bacterium</name>
    <dbReference type="NCBI Taxonomy" id="2212470"/>
    <lineage>
        <taxon>Bacteria</taxon>
        <taxon>Candidatus Eiseniibacteriota</taxon>
    </lineage>
</organism>
<dbReference type="GO" id="GO:0005524">
    <property type="term" value="F:ATP binding"/>
    <property type="evidence" value="ECO:0007669"/>
    <property type="project" value="UniProtKB-KW"/>
</dbReference>
<keyword evidence="3 8" id="KW-0547">Nucleotide-binding</keyword>
<dbReference type="Gene3D" id="3.40.50.300">
    <property type="entry name" value="P-loop containing nucleotide triphosphate hydrolases"/>
    <property type="match status" value="1"/>
</dbReference>
<dbReference type="AlphaFoldDB" id="A0A956M1X3"/>
<feature type="binding site" evidence="7">
    <location>
        <position position="152"/>
    </location>
    <ligand>
        <name>substrate</name>
    </ligand>
</feature>
<sequence length="218" mass="25937">MRMDRFERLFIGIAGMIGAGKSTLATSLGTHLGIDVYYEPVDDNEYLEDFYRDTRRYSFATQIYLLNRRFRQHQEIIWRGRSAVQDRTIYEDSVFAKMLAKTGLMEERDYRTYLELFRHMSNLMCRPHVIVYLDVSPERSMERIRARARDVERGISLDYLRALHQGYEEFIADISKVIPVIRVDYDRFATAEEMAQVIQEHYLDHDFLREAVRPDLQS</sequence>
<evidence type="ECO:0000256" key="6">
    <source>
        <dbReference type="PIRSR" id="PIRSR000705-1"/>
    </source>
</evidence>
<keyword evidence="4 10" id="KW-0418">Kinase</keyword>
<dbReference type="InterPro" id="IPR031314">
    <property type="entry name" value="DNK_dom"/>
</dbReference>
<dbReference type="GO" id="GO:0005737">
    <property type="term" value="C:cytoplasm"/>
    <property type="evidence" value="ECO:0007669"/>
    <property type="project" value="TreeGrafter"/>
</dbReference>
<keyword evidence="5 8" id="KW-0067">ATP-binding</keyword>
<feature type="domain" description="Deoxynucleoside kinase" evidence="9">
    <location>
        <begin position="11"/>
        <end position="200"/>
    </location>
</feature>
<dbReference type="GO" id="GO:0019136">
    <property type="term" value="F:deoxynucleoside kinase activity"/>
    <property type="evidence" value="ECO:0007669"/>
    <property type="project" value="InterPro"/>
</dbReference>
<gene>
    <name evidence="10" type="ORF">KC729_18855</name>
</gene>
<evidence type="ECO:0000256" key="1">
    <source>
        <dbReference type="ARBA" id="ARBA00007420"/>
    </source>
</evidence>
<evidence type="ECO:0000256" key="5">
    <source>
        <dbReference type="ARBA" id="ARBA00022840"/>
    </source>
</evidence>
<evidence type="ECO:0000256" key="7">
    <source>
        <dbReference type="PIRSR" id="PIRSR000705-2"/>
    </source>
</evidence>
<evidence type="ECO:0000256" key="3">
    <source>
        <dbReference type="ARBA" id="ARBA00022741"/>
    </source>
</evidence>
<reference evidence="10" key="2">
    <citation type="journal article" date="2021" name="Microbiome">
        <title>Successional dynamics and alternative stable states in a saline activated sludge microbial community over 9 years.</title>
        <authorList>
            <person name="Wang Y."/>
            <person name="Ye J."/>
            <person name="Ju F."/>
            <person name="Liu L."/>
            <person name="Boyd J.A."/>
            <person name="Deng Y."/>
            <person name="Parks D.H."/>
            <person name="Jiang X."/>
            <person name="Yin X."/>
            <person name="Woodcroft B.J."/>
            <person name="Tyson G.W."/>
            <person name="Hugenholtz P."/>
            <person name="Polz M.F."/>
            <person name="Zhang T."/>
        </authorList>
    </citation>
    <scope>NUCLEOTIDE SEQUENCE</scope>
    <source>
        <strain evidence="10">HKST-UBA01</strain>
    </source>
</reference>
<feature type="binding site" evidence="7">
    <location>
        <position position="87"/>
    </location>
    <ligand>
        <name>substrate</name>
    </ligand>
</feature>
<feature type="binding site" evidence="7">
    <location>
        <position position="51"/>
    </location>
    <ligand>
        <name>substrate</name>
    </ligand>
</feature>
<dbReference type="PANTHER" id="PTHR10513">
    <property type="entry name" value="DEOXYNUCLEOSIDE KINASE"/>
    <property type="match status" value="1"/>
</dbReference>
<evidence type="ECO:0000256" key="2">
    <source>
        <dbReference type="ARBA" id="ARBA00022679"/>
    </source>
</evidence>
<reference evidence="10" key="1">
    <citation type="submission" date="2020-04" db="EMBL/GenBank/DDBJ databases">
        <authorList>
            <person name="Zhang T."/>
        </authorList>
    </citation>
    <scope>NUCLEOTIDE SEQUENCE</scope>
    <source>
        <strain evidence="10">HKST-UBA01</strain>
    </source>
</reference>
<feature type="binding site" evidence="7">
    <location>
        <position position="92"/>
    </location>
    <ligand>
        <name>substrate</name>
    </ligand>
</feature>
<evidence type="ECO:0000256" key="4">
    <source>
        <dbReference type="ARBA" id="ARBA00022777"/>
    </source>
</evidence>
<evidence type="ECO:0000259" key="9">
    <source>
        <dbReference type="Pfam" id="PF01712"/>
    </source>
</evidence>
<proteinExistence type="inferred from homology"/>
<dbReference type="InterPro" id="IPR027417">
    <property type="entry name" value="P-loop_NTPase"/>
</dbReference>
<dbReference type="InterPro" id="IPR050566">
    <property type="entry name" value="Deoxyribonucleoside_kinase"/>
</dbReference>
<feature type="binding site" evidence="7">
    <location>
        <position position="62"/>
    </location>
    <ligand>
        <name>substrate</name>
    </ligand>
</feature>
<evidence type="ECO:0000313" key="10">
    <source>
        <dbReference type="EMBL" id="MCA9729750.1"/>
    </source>
</evidence>
<dbReference type="Proteomes" id="UP000697710">
    <property type="component" value="Unassembled WGS sequence"/>
</dbReference>
<dbReference type="FunFam" id="3.40.50.300:FF:000659">
    <property type="entry name" value="Deoxyguanosine kinase"/>
    <property type="match status" value="1"/>
</dbReference>
<comment type="caution">
    <text evidence="10">The sequence shown here is derived from an EMBL/GenBank/DDBJ whole genome shotgun (WGS) entry which is preliminary data.</text>
</comment>
<feature type="binding site" evidence="8">
    <location>
        <begin position="15"/>
        <end position="23"/>
    </location>
    <ligand>
        <name>ATP</name>
        <dbReference type="ChEBI" id="CHEBI:30616"/>
    </ligand>
</feature>
<feature type="binding site" evidence="8">
    <location>
        <begin position="143"/>
        <end position="147"/>
    </location>
    <ligand>
        <name>ATP</name>
        <dbReference type="ChEBI" id="CHEBI:30616"/>
    </ligand>
</feature>
<protein>
    <submittedName>
        <fullName evidence="10">Deoxynucleoside kinase</fullName>
    </submittedName>
</protein>
<name>A0A956M1X3_UNCEI</name>
<evidence type="ECO:0000313" key="11">
    <source>
        <dbReference type="Proteomes" id="UP000697710"/>
    </source>
</evidence>
<dbReference type="EMBL" id="JAGQHR010000828">
    <property type="protein sequence ID" value="MCA9729750.1"/>
    <property type="molecule type" value="Genomic_DNA"/>
</dbReference>
<evidence type="ECO:0000256" key="8">
    <source>
        <dbReference type="PIRSR" id="PIRSR000705-3"/>
    </source>
</evidence>
<dbReference type="PIRSF" id="PIRSF000705">
    <property type="entry name" value="DNK"/>
    <property type="match status" value="1"/>
</dbReference>
<dbReference type="Pfam" id="PF01712">
    <property type="entry name" value="dNK"/>
    <property type="match status" value="1"/>
</dbReference>
<accession>A0A956M1X3</accession>
<feature type="active site" description="Proton acceptor" evidence="6">
    <location>
        <position position="86"/>
    </location>
</feature>
<dbReference type="InterPro" id="IPR002624">
    <property type="entry name" value="DCK/DGK"/>
</dbReference>
<dbReference type="PANTHER" id="PTHR10513:SF35">
    <property type="entry name" value="DEOXYADENOSINE KINASE"/>
    <property type="match status" value="1"/>
</dbReference>